<feature type="signal peptide" evidence="1">
    <location>
        <begin position="1"/>
        <end position="18"/>
    </location>
</feature>
<keyword evidence="1" id="KW-0732">Signal</keyword>
<dbReference type="EMBL" id="GFTR01002011">
    <property type="protein sequence ID" value="JAW14415.1"/>
    <property type="molecule type" value="Transcribed_RNA"/>
</dbReference>
<evidence type="ECO:0000256" key="1">
    <source>
        <dbReference type="SAM" id="SignalP"/>
    </source>
</evidence>
<organism evidence="2">
    <name type="scientific">Panstrongylus lignarius</name>
    <dbReference type="NCBI Taxonomy" id="156445"/>
    <lineage>
        <taxon>Eukaryota</taxon>
        <taxon>Metazoa</taxon>
        <taxon>Ecdysozoa</taxon>
        <taxon>Arthropoda</taxon>
        <taxon>Hexapoda</taxon>
        <taxon>Insecta</taxon>
        <taxon>Pterygota</taxon>
        <taxon>Neoptera</taxon>
        <taxon>Paraneoptera</taxon>
        <taxon>Hemiptera</taxon>
        <taxon>Heteroptera</taxon>
        <taxon>Panheteroptera</taxon>
        <taxon>Cimicomorpha</taxon>
        <taxon>Reduviidae</taxon>
        <taxon>Triatominae</taxon>
        <taxon>Panstrongylus</taxon>
    </lineage>
</organism>
<evidence type="ECO:0000313" key="2">
    <source>
        <dbReference type="EMBL" id="JAW14415.1"/>
    </source>
</evidence>
<accession>A0A224XPK4</accession>
<sequence length="120" mass="12939">MKKSTVIILSLLIVYSECWVIKDILKGAKETADDVLSAIRPTTTEDLPSSSTVETLLKHSTEVSTLPEEITTSKLNLISDVTTENVVSTTIEGRVAINAKERCPSGFQKDPSGACKPVFG</sequence>
<proteinExistence type="predicted"/>
<reference evidence="2" key="1">
    <citation type="journal article" date="2018" name="PLoS Negl. Trop. Dis.">
        <title>An insight into the salivary gland and fat body transcriptome of Panstrongylus lignarius (Hemiptera: Heteroptera), the main vector of Chagas disease in Peru.</title>
        <authorList>
            <person name="Nevoa J.C."/>
            <person name="Mendes M.T."/>
            <person name="da Silva M.V."/>
            <person name="Soares S.C."/>
            <person name="Oliveira C.J.F."/>
            <person name="Ribeiro J.M.C."/>
        </authorList>
    </citation>
    <scope>NUCLEOTIDE SEQUENCE</scope>
</reference>
<name>A0A224XPK4_9HEMI</name>
<protein>
    <submittedName>
        <fullName evidence="2">Putative secreted protein</fullName>
    </submittedName>
</protein>
<feature type="chain" id="PRO_5012375207" evidence="1">
    <location>
        <begin position="19"/>
        <end position="120"/>
    </location>
</feature>
<dbReference type="AlphaFoldDB" id="A0A224XPK4"/>